<name>A0A0C2IZ14_THEKT</name>
<dbReference type="EMBL" id="JWZT01001966">
    <property type="protein sequence ID" value="KII70764.1"/>
    <property type="molecule type" value="Genomic_DNA"/>
</dbReference>
<organism evidence="2 3">
    <name type="scientific">Thelohanellus kitauei</name>
    <name type="common">Myxosporean</name>
    <dbReference type="NCBI Taxonomy" id="669202"/>
    <lineage>
        <taxon>Eukaryota</taxon>
        <taxon>Metazoa</taxon>
        <taxon>Cnidaria</taxon>
        <taxon>Myxozoa</taxon>
        <taxon>Myxosporea</taxon>
        <taxon>Bivalvulida</taxon>
        <taxon>Platysporina</taxon>
        <taxon>Myxobolidae</taxon>
        <taxon>Thelohanellus</taxon>
    </lineage>
</organism>
<proteinExistence type="predicted"/>
<dbReference type="InterPro" id="IPR001478">
    <property type="entry name" value="PDZ"/>
</dbReference>
<reference evidence="2 3" key="1">
    <citation type="journal article" date="2014" name="Genome Biol. Evol.">
        <title>The genome of the myxosporean Thelohanellus kitauei shows adaptations to nutrient acquisition within its fish host.</title>
        <authorList>
            <person name="Yang Y."/>
            <person name="Xiong J."/>
            <person name="Zhou Z."/>
            <person name="Huo F."/>
            <person name="Miao W."/>
            <person name="Ran C."/>
            <person name="Liu Y."/>
            <person name="Zhang J."/>
            <person name="Feng J."/>
            <person name="Wang M."/>
            <person name="Wang M."/>
            <person name="Wang L."/>
            <person name="Yao B."/>
        </authorList>
    </citation>
    <scope>NUCLEOTIDE SEQUENCE [LARGE SCALE GENOMIC DNA]</scope>
    <source>
        <strain evidence="2">Wuqing</strain>
    </source>
</reference>
<dbReference type="Pfam" id="PF00595">
    <property type="entry name" value="PDZ"/>
    <property type="match status" value="1"/>
</dbReference>
<feature type="domain" description="PDZ" evidence="1">
    <location>
        <begin position="232"/>
        <end position="314"/>
    </location>
</feature>
<dbReference type="InterPro" id="IPR036034">
    <property type="entry name" value="PDZ_sf"/>
</dbReference>
<evidence type="ECO:0000259" key="1">
    <source>
        <dbReference type="PROSITE" id="PS50106"/>
    </source>
</evidence>
<dbReference type="PROSITE" id="PS50106">
    <property type="entry name" value="PDZ"/>
    <property type="match status" value="1"/>
</dbReference>
<dbReference type="SUPFAM" id="SSF50156">
    <property type="entry name" value="PDZ domain-like"/>
    <property type="match status" value="1"/>
</dbReference>
<dbReference type="Proteomes" id="UP000031668">
    <property type="component" value="Unassembled WGS sequence"/>
</dbReference>
<sequence length="381" mass="44074">MGEKHQHCSRMVVCTRKLTMFWKIRSFIIRPIREISNLQFANTLQESVSEHLISRYPPSPSRLSFVYDVSASLSYLVHKFMIQPDKLSPLKLDDLVDLKVAIDNRRNLEEHSSILLDHFAQRPTEFYNQLYWAHNPDFFFERYTVGQVQTTSFRLPNNKLSCGAYLSNFRYERVKAGSVRDGLIKLMFRCPIWKTLVDEDWFKLNGDDVMLVHQRKCVGDVPSFGNPSEKLRLVAITNKMGALGFGITGGQLICTSDNTYYQKYEYSPIFVDEVVDGSPAFTAGLRQHDKILGINLSNIQGMDLEVIKHLIKNSFDNGSVTRLSVLYSPDEYGMYENLIKFYTKSKEEFDPEPKSDHPCDIARANKRPLWRMGLQKKIRTL</sequence>
<dbReference type="AlphaFoldDB" id="A0A0C2IZ14"/>
<dbReference type="OrthoDB" id="165498at2759"/>
<comment type="caution">
    <text evidence="2">The sequence shown here is derived from an EMBL/GenBank/DDBJ whole genome shotgun (WGS) entry which is preliminary data.</text>
</comment>
<dbReference type="SMART" id="SM00228">
    <property type="entry name" value="PDZ"/>
    <property type="match status" value="1"/>
</dbReference>
<dbReference type="Gene3D" id="2.30.42.10">
    <property type="match status" value="1"/>
</dbReference>
<keyword evidence="3" id="KW-1185">Reference proteome</keyword>
<gene>
    <name evidence="2" type="ORF">RF11_00933</name>
</gene>
<accession>A0A0C2IZ14</accession>
<evidence type="ECO:0000313" key="3">
    <source>
        <dbReference type="Proteomes" id="UP000031668"/>
    </source>
</evidence>
<protein>
    <recommendedName>
        <fullName evidence="1">PDZ domain-containing protein</fullName>
    </recommendedName>
</protein>
<evidence type="ECO:0000313" key="2">
    <source>
        <dbReference type="EMBL" id="KII70764.1"/>
    </source>
</evidence>